<evidence type="ECO:0000313" key="6">
    <source>
        <dbReference type="Proteomes" id="UP001589789"/>
    </source>
</evidence>
<organism evidence="5 6">
    <name type="scientific">Muricoccus vinaceus</name>
    <dbReference type="NCBI Taxonomy" id="424704"/>
    <lineage>
        <taxon>Bacteria</taxon>
        <taxon>Pseudomonadati</taxon>
        <taxon>Pseudomonadota</taxon>
        <taxon>Alphaproteobacteria</taxon>
        <taxon>Acetobacterales</taxon>
        <taxon>Roseomonadaceae</taxon>
        <taxon>Muricoccus</taxon>
    </lineage>
</organism>
<evidence type="ECO:0000256" key="2">
    <source>
        <dbReference type="ARBA" id="ARBA00022723"/>
    </source>
</evidence>
<dbReference type="SUPFAM" id="SSF51569">
    <property type="entry name" value="Aldolase"/>
    <property type="match status" value="1"/>
</dbReference>
<keyword evidence="3 5" id="KW-0456">Lyase</keyword>
<dbReference type="Pfam" id="PF00682">
    <property type="entry name" value="HMGL-like"/>
    <property type="match status" value="1"/>
</dbReference>
<protein>
    <submittedName>
        <fullName evidence="5">Hydroxymethylglutaryl-CoA lyase</fullName>
    </submittedName>
</protein>
<dbReference type="RefSeq" id="WP_377053074.1">
    <property type="nucleotide sequence ID" value="NZ_JBHLVZ010000065.1"/>
</dbReference>
<dbReference type="PANTHER" id="PTHR42738:SF7">
    <property type="entry name" value="HYDROXYMETHYLGLUTARYL-COA LYASE"/>
    <property type="match status" value="1"/>
</dbReference>
<proteinExistence type="inferred from homology"/>
<dbReference type="InterPro" id="IPR043594">
    <property type="entry name" value="HMGL"/>
</dbReference>
<keyword evidence="2" id="KW-0479">Metal-binding</keyword>
<keyword evidence="6" id="KW-1185">Reference proteome</keyword>
<dbReference type="InterPro" id="IPR000891">
    <property type="entry name" value="PYR_CT"/>
</dbReference>
<dbReference type="PROSITE" id="PS50991">
    <property type="entry name" value="PYR_CT"/>
    <property type="match status" value="1"/>
</dbReference>
<dbReference type="Gene3D" id="3.20.20.70">
    <property type="entry name" value="Aldolase class I"/>
    <property type="match status" value="1"/>
</dbReference>
<dbReference type="GO" id="GO:0016829">
    <property type="term" value="F:lyase activity"/>
    <property type="evidence" value="ECO:0007669"/>
    <property type="project" value="UniProtKB-KW"/>
</dbReference>
<accession>A0ABV6IV92</accession>
<gene>
    <name evidence="5" type="ORF">ACFFIC_18565</name>
</gene>
<comment type="caution">
    <text evidence="5">The sequence shown here is derived from an EMBL/GenBank/DDBJ whole genome shotgun (WGS) entry which is preliminary data.</text>
</comment>
<evidence type="ECO:0000256" key="1">
    <source>
        <dbReference type="ARBA" id="ARBA00009405"/>
    </source>
</evidence>
<feature type="domain" description="Pyruvate carboxyltransferase" evidence="4">
    <location>
        <begin position="3"/>
        <end position="271"/>
    </location>
</feature>
<evidence type="ECO:0000259" key="4">
    <source>
        <dbReference type="PROSITE" id="PS50991"/>
    </source>
</evidence>
<evidence type="ECO:0000313" key="5">
    <source>
        <dbReference type="EMBL" id="MFC0387533.1"/>
    </source>
</evidence>
<dbReference type="InterPro" id="IPR013785">
    <property type="entry name" value="Aldolase_TIM"/>
</dbReference>
<dbReference type="NCBIfam" id="NF004283">
    <property type="entry name" value="PRK05692.1"/>
    <property type="match status" value="1"/>
</dbReference>
<sequence>MRATLIEVAPRDGFQPIAPFIPTNEKVAFVEAAHAAGLRRIEIGSFVNPKAVPQLRDTAEVLRRTAGLEGLDAQVLVPNARGVALALEAGARHIAYVVSASEAHNRSNVRRDVASSIAEYGEIVSGLPAGVRLRLNLATSFDCPFDGRMAEGLVLSRLEALLAHHEDVEVGLCDTTGRADPDHVFSLASACLARFGEWTRWVFHGHDTYGLGLANVAAAWRAGITAFDAAFGGLGGCPFAPGATGNVATEDVAWMFARMGVNTGVDLDALVRLAARAASLPGAAPGGRVRAALLGACATT</sequence>
<dbReference type="CDD" id="cd07938">
    <property type="entry name" value="DRE_TIM_HMGL"/>
    <property type="match status" value="1"/>
</dbReference>
<evidence type="ECO:0000256" key="3">
    <source>
        <dbReference type="ARBA" id="ARBA00023239"/>
    </source>
</evidence>
<comment type="similarity">
    <text evidence="1">Belongs to the HMG-CoA lyase family.</text>
</comment>
<reference evidence="5 6" key="1">
    <citation type="submission" date="2024-09" db="EMBL/GenBank/DDBJ databases">
        <authorList>
            <person name="Sun Q."/>
            <person name="Mori K."/>
        </authorList>
    </citation>
    <scope>NUCLEOTIDE SEQUENCE [LARGE SCALE GENOMIC DNA]</scope>
    <source>
        <strain evidence="5 6">CCM 7468</strain>
    </source>
</reference>
<dbReference type="EMBL" id="JBHLVZ010000065">
    <property type="protein sequence ID" value="MFC0387533.1"/>
    <property type="molecule type" value="Genomic_DNA"/>
</dbReference>
<name>A0ABV6IV92_9PROT</name>
<dbReference type="PANTHER" id="PTHR42738">
    <property type="entry name" value="HYDROXYMETHYLGLUTARYL-COA LYASE"/>
    <property type="match status" value="1"/>
</dbReference>
<dbReference type="Proteomes" id="UP001589789">
    <property type="component" value="Unassembled WGS sequence"/>
</dbReference>